<protein>
    <submittedName>
        <fullName evidence="2">Uncharacterized protein</fullName>
    </submittedName>
</protein>
<feature type="compositionally biased region" description="Basic and acidic residues" evidence="1">
    <location>
        <begin position="31"/>
        <end position="52"/>
    </location>
</feature>
<accession>A0A4R9BLM2</accession>
<feature type="region of interest" description="Disordered" evidence="1">
    <location>
        <begin position="1"/>
        <end position="100"/>
    </location>
</feature>
<sequence>MAASARRRRAPGRPARRRPPGRTGRHPRGRAHPDRSPAHTDPGHTGGHDRCPRCRHGVPVIGAVGGRQHRGCAPPGCAHRPRCCDRKRRRGEPFRAGSPR</sequence>
<dbReference type="Proteomes" id="UP000298468">
    <property type="component" value="Unassembled WGS sequence"/>
</dbReference>
<reference evidence="2 3" key="1">
    <citation type="submission" date="2019-03" db="EMBL/GenBank/DDBJ databases">
        <title>Genomics of glacier-inhabiting Cryobacterium strains.</title>
        <authorList>
            <person name="Liu Q."/>
            <person name="Xin Y.-H."/>
        </authorList>
    </citation>
    <scope>NUCLEOTIDE SEQUENCE [LARGE SCALE GENOMIC DNA]</scope>
    <source>
        <strain evidence="2 3">Sr59</strain>
    </source>
</reference>
<dbReference type="AlphaFoldDB" id="A0A4R9BLM2"/>
<evidence type="ECO:0000313" key="2">
    <source>
        <dbReference type="EMBL" id="TFD86673.1"/>
    </source>
</evidence>
<feature type="compositionally biased region" description="Basic residues" evidence="1">
    <location>
        <begin position="1"/>
        <end position="30"/>
    </location>
</feature>
<proteinExistence type="predicted"/>
<evidence type="ECO:0000256" key="1">
    <source>
        <dbReference type="SAM" id="MobiDB-lite"/>
    </source>
</evidence>
<organism evidence="2 3">
    <name type="scientific">Cryobacterium lactosi</name>
    <dbReference type="NCBI Taxonomy" id="1259202"/>
    <lineage>
        <taxon>Bacteria</taxon>
        <taxon>Bacillati</taxon>
        <taxon>Actinomycetota</taxon>
        <taxon>Actinomycetes</taxon>
        <taxon>Micrococcales</taxon>
        <taxon>Microbacteriaceae</taxon>
        <taxon>Cryobacterium</taxon>
    </lineage>
</organism>
<feature type="compositionally biased region" description="Basic residues" evidence="1">
    <location>
        <begin position="79"/>
        <end position="90"/>
    </location>
</feature>
<dbReference type="EMBL" id="SOHM01000032">
    <property type="protein sequence ID" value="TFD86673.1"/>
    <property type="molecule type" value="Genomic_DNA"/>
</dbReference>
<gene>
    <name evidence="2" type="ORF">E3T61_16135</name>
</gene>
<comment type="caution">
    <text evidence="2">The sequence shown here is derived from an EMBL/GenBank/DDBJ whole genome shotgun (WGS) entry which is preliminary data.</text>
</comment>
<keyword evidence="3" id="KW-1185">Reference proteome</keyword>
<name>A0A4R9BLM2_9MICO</name>
<evidence type="ECO:0000313" key="3">
    <source>
        <dbReference type="Proteomes" id="UP000298468"/>
    </source>
</evidence>